<evidence type="ECO:0000259" key="8">
    <source>
        <dbReference type="SMART" id="SM00839"/>
    </source>
</evidence>
<keyword evidence="5" id="KW-0547">Nucleotide-binding</keyword>
<dbReference type="EMBL" id="PCRF01000224">
    <property type="protein sequence ID" value="PIP16008.1"/>
    <property type="molecule type" value="Genomic_DNA"/>
</dbReference>
<feature type="binding site" evidence="5">
    <location>
        <position position="59"/>
    </location>
    <ligand>
        <name>substrate</name>
    </ligand>
</feature>
<dbReference type="InterPro" id="IPR046346">
    <property type="entry name" value="Aminoacid_DH-like_N_sf"/>
</dbReference>
<evidence type="ECO:0000256" key="4">
    <source>
        <dbReference type="PIRSR" id="PIRSR000185-1"/>
    </source>
</evidence>
<dbReference type="InterPro" id="IPR006097">
    <property type="entry name" value="Glu/Leu/Phe/Val/Trp_DH_dimer"/>
</dbReference>
<dbReference type="Proteomes" id="UP000230392">
    <property type="component" value="Unassembled WGS sequence"/>
</dbReference>
<evidence type="ECO:0000256" key="3">
    <source>
        <dbReference type="PIRNR" id="PIRNR000185"/>
    </source>
</evidence>
<dbReference type="PRINTS" id="PR00082">
    <property type="entry name" value="GLFDHDRGNASE"/>
</dbReference>
<name>A0A2G9Y9U3_9BACT</name>
<keyword evidence="2 3" id="KW-0560">Oxidoreductase</keyword>
<dbReference type="Pfam" id="PF02812">
    <property type="entry name" value="ELFV_dehydrog_N"/>
    <property type="match status" value="1"/>
</dbReference>
<evidence type="ECO:0000256" key="7">
    <source>
        <dbReference type="RuleBase" id="RU004417"/>
    </source>
</evidence>
<dbReference type="GO" id="GO:0004352">
    <property type="term" value="F:glutamate dehydrogenase (NAD+) activity"/>
    <property type="evidence" value="ECO:0007669"/>
    <property type="project" value="TreeGrafter"/>
</dbReference>
<comment type="caution">
    <text evidence="9">The sequence shown here is derived from an EMBL/GenBank/DDBJ whole genome shotgun (WGS) entry which is preliminary data.</text>
</comment>
<evidence type="ECO:0000313" key="10">
    <source>
        <dbReference type="Proteomes" id="UP000230392"/>
    </source>
</evidence>
<dbReference type="Gene3D" id="3.40.50.10860">
    <property type="entry name" value="Leucine Dehydrogenase, chain A, domain 1"/>
    <property type="match status" value="1"/>
</dbReference>
<reference evidence="9 10" key="1">
    <citation type="submission" date="2017-09" db="EMBL/GenBank/DDBJ databases">
        <title>Depth-based differentiation of microbial function through sediment-hosted aquifers and enrichment of novel symbionts in the deep terrestrial subsurface.</title>
        <authorList>
            <person name="Probst A.J."/>
            <person name="Ladd B."/>
            <person name="Jarett J.K."/>
            <person name="Geller-Mcgrath D.E."/>
            <person name="Sieber C.M."/>
            <person name="Emerson J.B."/>
            <person name="Anantharaman K."/>
            <person name="Thomas B.C."/>
            <person name="Malmstrom R."/>
            <person name="Stieglmeier M."/>
            <person name="Klingl A."/>
            <person name="Woyke T."/>
            <person name="Ryan C.M."/>
            <person name="Banfield J.F."/>
        </authorList>
    </citation>
    <scope>NUCLEOTIDE SEQUENCE [LARGE SCALE GENOMIC DNA]</scope>
    <source>
        <strain evidence="9">CG23_combo_of_CG06-09_8_20_14_all_48_7</strain>
    </source>
</reference>
<dbReference type="InterPro" id="IPR033922">
    <property type="entry name" value="NAD_bind_Glu_DH"/>
</dbReference>
<dbReference type="InterPro" id="IPR036291">
    <property type="entry name" value="NAD(P)-bd_dom_sf"/>
</dbReference>
<dbReference type="SUPFAM" id="SSF51735">
    <property type="entry name" value="NAD(P)-binding Rossmann-fold domains"/>
    <property type="match status" value="1"/>
</dbReference>
<feature type="binding site" evidence="5">
    <location>
        <position position="173"/>
    </location>
    <ligand>
        <name>NAD(+)</name>
        <dbReference type="ChEBI" id="CHEBI:57540"/>
    </ligand>
</feature>
<dbReference type="SMART" id="SM00839">
    <property type="entry name" value="ELFV_dehydrog"/>
    <property type="match status" value="1"/>
</dbReference>
<evidence type="ECO:0000256" key="2">
    <source>
        <dbReference type="ARBA" id="ARBA00023002"/>
    </source>
</evidence>
<feature type="site" description="Important for catalysis" evidence="6">
    <location>
        <position position="135"/>
    </location>
</feature>
<evidence type="ECO:0000256" key="6">
    <source>
        <dbReference type="PIRSR" id="PIRSR000185-3"/>
    </source>
</evidence>
<gene>
    <name evidence="9" type="ORF">COX46_04560</name>
</gene>
<feature type="binding site" evidence="5">
    <location>
        <position position="83"/>
    </location>
    <ligand>
        <name>substrate</name>
    </ligand>
</feature>
<feature type="active site" description="Proton donor" evidence="4">
    <location>
        <position position="95"/>
    </location>
</feature>
<evidence type="ECO:0000313" key="9">
    <source>
        <dbReference type="EMBL" id="PIP16008.1"/>
    </source>
</evidence>
<comment type="similarity">
    <text evidence="1 3 7">Belongs to the Glu/Leu/Phe/Val dehydrogenases family.</text>
</comment>
<organism evidence="9 10">
    <name type="scientific">bacterium (Candidatus Ratteibacteria) CG23_combo_of_CG06-09_8_20_14_all_48_7</name>
    <dbReference type="NCBI Taxonomy" id="2014292"/>
    <lineage>
        <taxon>Bacteria</taxon>
        <taxon>Candidatus Ratteibacteria</taxon>
    </lineage>
</organism>
<keyword evidence="5" id="KW-0520">NAD</keyword>
<proteinExistence type="inferred from homology"/>
<dbReference type="InterPro" id="IPR006096">
    <property type="entry name" value="Glu/Leu/Phe/Val/Trp_DH_C"/>
</dbReference>
<accession>A0A2G9Y9U3</accession>
<dbReference type="GO" id="GO:0006538">
    <property type="term" value="P:L-glutamate catabolic process"/>
    <property type="evidence" value="ECO:0007669"/>
    <property type="project" value="TreeGrafter"/>
</dbReference>
<protein>
    <recommendedName>
        <fullName evidence="3">Glutamate dehydrogenase</fullName>
    </recommendedName>
</protein>
<dbReference type="GO" id="GO:0000166">
    <property type="term" value="F:nucleotide binding"/>
    <property type="evidence" value="ECO:0007669"/>
    <property type="project" value="UniProtKB-KW"/>
</dbReference>
<dbReference type="InterPro" id="IPR014362">
    <property type="entry name" value="Glu_DH"/>
</dbReference>
<dbReference type="PIRSF" id="PIRSF000185">
    <property type="entry name" value="Glu_DH"/>
    <property type="match status" value="1"/>
</dbReference>
<dbReference type="PANTHER" id="PTHR11606:SF13">
    <property type="entry name" value="GLUTAMATE DEHYDROGENASE 1, MITOCHONDRIAL"/>
    <property type="match status" value="1"/>
</dbReference>
<dbReference type="InterPro" id="IPR006095">
    <property type="entry name" value="Glu/Leu/Phe/Val/Trp_DH"/>
</dbReference>
<dbReference type="Gene3D" id="3.40.50.720">
    <property type="entry name" value="NAD(P)-binding Rossmann-like Domain"/>
    <property type="match status" value="1"/>
</dbReference>
<dbReference type="SUPFAM" id="SSF53223">
    <property type="entry name" value="Aminoacid dehydrogenase-like, N-terminal domain"/>
    <property type="match status" value="1"/>
</dbReference>
<feature type="binding site" evidence="5">
    <location>
        <position position="335"/>
    </location>
    <ligand>
        <name>substrate</name>
    </ligand>
</feature>
<feature type="domain" description="Glutamate/phenylalanine/leucine/valine/L-tryptophan dehydrogenase C-terminal" evidence="8">
    <location>
        <begin position="166"/>
        <end position="399"/>
    </location>
</feature>
<dbReference type="Pfam" id="PF00208">
    <property type="entry name" value="ELFV_dehydrog"/>
    <property type="match status" value="1"/>
</dbReference>
<dbReference type="PANTHER" id="PTHR11606">
    <property type="entry name" value="GLUTAMATE DEHYDROGENASE"/>
    <property type="match status" value="1"/>
</dbReference>
<sequence length="401" mass="43261">MVDFGRLEKVIEIPKAAKVLLTTPEKATTLSINIKLGPNKVLIYNGYVVYHNVVMGPAKGGVRFASNVTLEETKTLAELMTYKCALMGIPFGGGKSAIAFDPKSIPDFERMALIKEYVHMIMADLLSGAYVPAPDLGSTPLDMAIIYGETHRPESVTGKPPRLGGLPGRREATGRGVSTIAGLACQAVLGKEVKDATVAIQGCGNVGSYTAEFLYRKGAKIIAISDISGGLYAKEGLPVPEIFDFVSRGRLLSAYPSDKLQRIDNPSLLTLPVDILIPAAVEDVITEKNAKDISARLVIEAANGPTTPKGDEILNQRKVPVVSDILANSGGVVASYVEWRNAKSGNQTSAEEVYDFIDGKMEKTFQQIQGLTKEHKTNFREGAYLLSVSELVSAMRERSWI</sequence>
<feature type="binding site" evidence="5">
    <location>
        <position position="205"/>
    </location>
    <ligand>
        <name>NAD(+)</name>
        <dbReference type="ChEBI" id="CHEBI:57540"/>
    </ligand>
</feature>
<dbReference type="CDD" id="cd01076">
    <property type="entry name" value="NAD_bind_1_Glu_DH"/>
    <property type="match status" value="1"/>
</dbReference>
<evidence type="ECO:0000256" key="5">
    <source>
        <dbReference type="PIRSR" id="PIRSR000185-2"/>
    </source>
</evidence>
<evidence type="ECO:0000256" key="1">
    <source>
        <dbReference type="ARBA" id="ARBA00006382"/>
    </source>
</evidence>
<dbReference type="AlphaFoldDB" id="A0A2G9Y9U3"/>